<dbReference type="GO" id="GO:0046872">
    <property type="term" value="F:metal ion binding"/>
    <property type="evidence" value="ECO:0007669"/>
    <property type="project" value="UniProtKB-KW"/>
</dbReference>
<dbReference type="PANTHER" id="PTHR30471">
    <property type="entry name" value="DNA REPAIR PROTEIN RADC"/>
    <property type="match status" value="1"/>
</dbReference>
<evidence type="ECO:0000256" key="3">
    <source>
        <dbReference type="ARBA" id="ARBA00022801"/>
    </source>
</evidence>
<dbReference type="InterPro" id="IPR025657">
    <property type="entry name" value="RadC_JAB"/>
</dbReference>
<sequence length="325" mass="38076">MKQDREREGVFIRGKQDLVNYLEKSSIPSKEEIKFLSLDTSKKVLGEYSLSLEELSDIKNIFQKIYHPKMHSCMTTFYDSSTSFPNKPRKLEEFEKKLDNIGIIPVETIAIMGDQKRVYSYCVENFTDFHHKALKKKNFLEIPDTKIDTDTKLFQEFSEFYVKKEILGKNLITEEEEIKRLLKVAKENLSQEHFSILEYDDKYRITSMETVFVGGLNRSIVDIKTLIPYFLNESKGICLLHNHPSGNNSPSRQDLELTRDISEIANQFKKQMYDHFIVGSKVFSFREESLIKDHRAEGIASLNREDTKKKNPWEKKRESGKGMER</sequence>
<dbReference type="Proteomes" id="UP000002975">
    <property type="component" value="Unassembled WGS sequence"/>
</dbReference>
<keyword evidence="3" id="KW-0378">Hydrolase</keyword>
<evidence type="ECO:0000256" key="6">
    <source>
        <dbReference type="SAM" id="MobiDB-lite"/>
    </source>
</evidence>
<dbReference type="PANTHER" id="PTHR30471:SF3">
    <property type="entry name" value="UPF0758 PROTEIN YEES-RELATED"/>
    <property type="match status" value="1"/>
</dbReference>
<dbReference type="HOGENOM" id="CLU_854572_0_0_0"/>
<proteinExistence type="predicted"/>
<dbReference type="AlphaFoldDB" id="E5BFL5"/>
<evidence type="ECO:0000259" key="7">
    <source>
        <dbReference type="PROSITE" id="PS50249"/>
    </source>
</evidence>
<dbReference type="InterPro" id="IPR037518">
    <property type="entry name" value="MPN"/>
</dbReference>
<feature type="region of interest" description="Disordered" evidence="6">
    <location>
        <begin position="296"/>
        <end position="325"/>
    </location>
</feature>
<dbReference type="PROSITE" id="PS50249">
    <property type="entry name" value="MPN"/>
    <property type="match status" value="1"/>
</dbReference>
<keyword evidence="4" id="KW-0862">Zinc</keyword>
<keyword evidence="9" id="KW-1185">Reference proteome</keyword>
<dbReference type="InterPro" id="IPR020891">
    <property type="entry name" value="UPF0758_CS"/>
</dbReference>
<dbReference type="CDD" id="cd08071">
    <property type="entry name" value="MPN_DUF2466"/>
    <property type="match status" value="1"/>
</dbReference>
<evidence type="ECO:0000256" key="1">
    <source>
        <dbReference type="ARBA" id="ARBA00022670"/>
    </source>
</evidence>
<dbReference type="InterPro" id="IPR001405">
    <property type="entry name" value="UPF0758"/>
</dbReference>
<dbReference type="Gene3D" id="3.40.140.10">
    <property type="entry name" value="Cytidine Deaminase, domain 2"/>
    <property type="match status" value="1"/>
</dbReference>
<dbReference type="EMBL" id="GG657971">
    <property type="protein sequence ID" value="EFS20896.1"/>
    <property type="molecule type" value="Genomic_DNA"/>
</dbReference>
<evidence type="ECO:0000256" key="5">
    <source>
        <dbReference type="ARBA" id="ARBA00023049"/>
    </source>
</evidence>
<evidence type="ECO:0000256" key="2">
    <source>
        <dbReference type="ARBA" id="ARBA00022723"/>
    </source>
</evidence>
<name>E5BFL5_9FUSO</name>
<evidence type="ECO:0000313" key="8">
    <source>
        <dbReference type="EMBL" id="EFS20896.1"/>
    </source>
</evidence>
<evidence type="ECO:0000256" key="4">
    <source>
        <dbReference type="ARBA" id="ARBA00022833"/>
    </source>
</evidence>
<gene>
    <name evidence="8" type="primary">radC</name>
    <name evidence="8" type="ORF">FSBG_00393</name>
</gene>
<feature type="domain" description="MPN" evidence="7">
    <location>
        <begin position="171"/>
        <end position="291"/>
    </location>
</feature>
<dbReference type="GO" id="GO:0006508">
    <property type="term" value="P:proteolysis"/>
    <property type="evidence" value="ECO:0007669"/>
    <property type="project" value="UniProtKB-KW"/>
</dbReference>
<protein>
    <submittedName>
        <fullName evidence="8">DNA repair protein RadC</fullName>
    </submittedName>
</protein>
<keyword evidence="2" id="KW-0479">Metal-binding</keyword>
<keyword evidence="1" id="KW-0645">Protease</keyword>
<organism evidence="8 9">
    <name type="scientific">Fusobacterium gonidiaformans 3-1-5R</name>
    <dbReference type="NCBI Taxonomy" id="469605"/>
    <lineage>
        <taxon>Bacteria</taxon>
        <taxon>Fusobacteriati</taxon>
        <taxon>Fusobacteriota</taxon>
        <taxon>Fusobacteriia</taxon>
        <taxon>Fusobacteriales</taxon>
        <taxon>Fusobacteriaceae</taxon>
        <taxon>Fusobacterium</taxon>
    </lineage>
</organism>
<dbReference type="Pfam" id="PF04002">
    <property type="entry name" value="RadC"/>
    <property type="match status" value="1"/>
</dbReference>
<dbReference type="PROSITE" id="PS01302">
    <property type="entry name" value="UPF0758"/>
    <property type="match status" value="1"/>
</dbReference>
<dbReference type="GO" id="GO:0008237">
    <property type="term" value="F:metallopeptidase activity"/>
    <property type="evidence" value="ECO:0007669"/>
    <property type="project" value="UniProtKB-KW"/>
</dbReference>
<reference evidence="8 9" key="1">
    <citation type="submission" date="2009-02" db="EMBL/GenBank/DDBJ databases">
        <title>The Genome Sequence of Fusobacterium sp. 3_1_5R.</title>
        <authorList>
            <consortium name="The Broad Institute Genome Sequencing Platform"/>
            <person name="Ward D."/>
            <person name="Young S.K."/>
            <person name="Kodira C.D."/>
            <person name="Zeng Q."/>
            <person name="Koehrsen M."/>
            <person name="Alvarado L."/>
            <person name="Berlin A."/>
            <person name="Borenstein D."/>
            <person name="Chen Z."/>
            <person name="Engels R."/>
            <person name="Freedman E."/>
            <person name="Gellesch M."/>
            <person name="Goldberg J."/>
            <person name="Griggs A."/>
            <person name="Gujja S."/>
            <person name="Heiman D."/>
            <person name="Hepburn T."/>
            <person name="Howarth C."/>
            <person name="Jen D."/>
            <person name="Larson L."/>
            <person name="Lewis B."/>
            <person name="Mehta T."/>
            <person name="Park D."/>
            <person name="Pearson M."/>
            <person name="Roberts A."/>
            <person name="Saif S."/>
            <person name="Shea T."/>
            <person name="Shenoy N."/>
            <person name="Sisk P."/>
            <person name="Stolte C."/>
            <person name="Sykes S."/>
            <person name="Walk T."/>
            <person name="White J."/>
            <person name="Yandava C."/>
            <person name="Allen-Vercoe E."/>
            <person name="Strauss J."/>
            <person name="Ambrose C."/>
            <person name="Lander E."/>
            <person name="Nusbaum C."/>
            <person name="Galagan J."/>
            <person name="Birren B."/>
        </authorList>
    </citation>
    <scope>NUCLEOTIDE SEQUENCE [LARGE SCALE GENOMIC DNA]</scope>
    <source>
        <strain evidence="8 9">3_1_5R</strain>
    </source>
</reference>
<evidence type="ECO:0000313" key="9">
    <source>
        <dbReference type="Proteomes" id="UP000002975"/>
    </source>
</evidence>
<keyword evidence="5" id="KW-0482">Metalloprotease</keyword>
<accession>E5BFL5</accession>